<keyword evidence="8 12" id="KW-0472">Membrane</keyword>
<proteinExistence type="inferred from homology"/>
<dbReference type="KEGG" id="amur:ADH66_01695"/>
<name>A0A1Z2XM13_9FIRM</name>
<dbReference type="GO" id="GO:0046961">
    <property type="term" value="F:proton-transporting ATPase activity, rotational mechanism"/>
    <property type="evidence" value="ECO:0007669"/>
    <property type="project" value="TreeGrafter"/>
</dbReference>
<reference evidence="15" key="1">
    <citation type="journal article" date="2017" name="Genome Announc.">
        <title>High-Quality Whole-Genome Sequences of the Oligo-Mouse-Microbiota Bacterial Community.</title>
        <authorList>
            <person name="Garzetti D."/>
            <person name="Brugiroux S."/>
            <person name="Bunk B."/>
            <person name="Pukall R."/>
            <person name="McCoy K.D."/>
            <person name="Macpherson A.J."/>
            <person name="Stecher B."/>
        </authorList>
    </citation>
    <scope>NUCLEOTIDE SEQUENCE</scope>
    <source>
        <strain evidence="15">KB18</strain>
    </source>
</reference>
<dbReference type="GO" id="GO:0046933">
    <property type="term" value="F:proton-transporting ATP synthase activity, rotational mechanism"/>
    <property type="evidence" value="ECO:0007669"/>
    <property type="project" value="UniProtKB-UniRule"/>
</dbReference>
<evidence type="ECO:0000256" key="4">
    <source>
        <dbReference type="ARBA" id="ARBA00022692"/>
    </source>
</evidence>
<evidence type="ECO:0000256" key="8">
    <source>
        <dbReference type="ARBA" id="ARBA00023136"/>
    </source>
</evidence>
<dbReference type="AlphaFoldDB" id="A0A1Z2XM13"/>
<dbReference type="PANTHER" id="PTHR33445:SF2">
    <property type="entry name" value="ATP SYNTHASE SUBUNIT B', CHLOROPLASTIC"/>
    <property type="match status" value="1"/>
</dbReference>
<sequence length="163" mass="18558">MPLNIDWQQILLHWMNLAILAGGLYFLLYKPVVGFMQKREQHYKDMENKAQAELQKAQEAKAQYEAKLDAAEEEIRDARQKSQAAVQKSAEEQLALAQAQAREIVVDAHAQAKEAREKALRDSQRELKRLASEAAEKLAFHKDDDPFDSFLNLAEGGTKHEGR</sequence>
<evidence type="ECO:0000256" key="2">
    <source>
        <dbReference type="ARBA" id="ARBA00022448"/>
    </source>
</evidence>
<comment type="similarity">
    <text evidence="1 12 13">Belongs to the ATPase B chain family.</text>
</comment>
<keyword evidence="2 12" id="KW-0813">Transport</keyword>
<dbReference type="HAMAP" id="MF_01398">
    <property type="entry name" value="ATP_synth_b_bprime"/>
    <property type="match status" value="1"/>
</dbReference>
<keyword evidence="6 12" id="KW-1133">Transmembrane helix</keyword>
<evidence type="ECO:0000256" key="5">
    <source>
        <dbReference type="ARBA" id="ARBA00022781"/>
    </source>
</evidence>
<keyword evidence="7 12" id="KW-0406">Ion transport</keyword>
<dbReference type="Pfam" id="PF00430">
    <property type="entry name" value="ATP-synt_B"/>
    <property type="match status" value="1"/>
</dbReference>
<evidence type="ECO:0000256" key="7">
    <source>
        <dbReference type="ARBA" id="ARBA00023065"/>
    </source>
</evidence>
<dbReference type="GO" id="GO:0005886">
    <property type="term" value="C:plasma membrane"/>
    <property type="evidence" value="ECO:0007669"/>
    <property type="project" value="UniProtKB-SubCell"/>
</dbReference>
<dbReference type="Proteomes" id="UP000596035">
    <property type="component" value="Chromosome"/>
</dbReference>
<dbReference type="InterPro" id="IPR050059">
    <property type="entry name" value="ATP_synthase_B_chain"/>
</dbReference>
<dbReference type="InterPro" id="IPR002146">
    <property type="entry name" value="ATP_synth_b/b'su_bac/chlpt"/>
</dbReference>
<comment type="subcellular location">
    <subcellularLocation>
        <location evidence="12">Cell membrane</location>
        <topology evidence="12">Single-pass membrane protein</topology>
    </subcellularLocation>
    <subcellularLocation>
        <location evidence="11">Endomembrane system</location>
        <topology evidence="11">Single-pass membrane protein</topology>
    </subcellularLocation>
</comment>
<keyword evidence="17" id="KW-1185">Reference proteome</keyword>
<keyword evidence="3 12" id="KW-0138">CF(0)</keyword>
<keyword evidence="9 12" id="KW-0066">ATP synthesis</keyword>
<dbReference type="GO" id="GO:0012505">
    <property type="term" value="C:endomembrane system"/>
    <property type="evidence" value="ECO:0007669"/>
    <property type="project" value="UniProtKB-SubCell"/>
</dbReference>
<feature type="transmembrane region" description="Helical" evidence="12">
    <location>
        <begin position="12"/>
        <end position="29"/>
    </location>
</feature>
<dbReference type="CDD" id="cd06503">
    <property type="entry name" value="ATP-synt_Fo_b"/>
    <property type="match status" value="1"/>
</dbReference>
<evidence type="ECO:0000256" key="1">
    <source>
        <dbReference type="ARBA" id="ARBA00005513"/>
    </source>
</evidence>
<evidence type="ECO:0000256" key="6">
    <source>
        <dbReference type="ARBA" id="ARBA00022989"/>
    </source>
</evidence>
<dbReference type="GO" id="GO:0045259">
    <property type="term" value="C:proton-transporting ATP synthase complex"/>
    <property type="evidence" value="ECO:0007669"/>
    <property type="project" value="UniProtKB-KW"/>
</dbReference>
<dbReference type="EMBL" id="CP021422">
    <property type="protein sequence ID" value="ASB39479.1"/>
    <property type="molecule type" value="Genomic_DNA"/>
</dbReference>
<dbReference type="PANTHER" id="PTHR33445">
    <property type="entry name" value="ATP SYNTHASE SUBUNIT B', CHLOROPLASTIC"/>
    <property type="match status" value="1"/>
</dbReference>
<evidence type="ECO:0000313" key="18">
    <source>
        <dbReference type="Proteomes" id="UP000596035"/>
    </source>
</evidence>
<keyword evidence="14" id="KW-0175">Coiled coil</keyword>
<evidence type="ECO:0000256" key="10">
    <source>
        <dbReference type="ARBA" id="ARBA00025198"/>
    </source>
</evidence>
<evidence type="ECO:0000256" key="3">
    <source>
        <dbReference type="ARBA" id="ARBA00022547"/>
    </source>
</evidence>
<feature type="coiled-coil region" evidence="14">
    <location>
        <begin position="36"/>
        <end position="88"/>
    </location>
</feature>
<comment type="function">
    <text evidence="12">Component of the F(0) channel, it forms part of the peripheral stalk, linking F(1) to F(0).</text>
</comment>
<gene>
    <name evidence="12" type="primary">atpF</name>
    <name evidence="15" type="ORF">ADH66_01695</name>
    <name evidence="16" type="ORF">I5Q82_11720</name>
</gene>
<evidence type="ECO:0000313" key="17">
    <source>
        <dbReference type="Proteomes" id="UP000196710"/>
    </source>
</evidence>
<evidence type="ECO:0000256" key="13">
    <source>
        <dbReference type="RuleBase" id="RU003848"/>
    </source>
</evidence>
<accession>A0A1Z2XM13</accession>
<comment type="subunit">
    <text evidence="12">F-type ATPases have 2 components, F(1) - the catalytic core - and F(0) - the membrane proton channel. F(1) has five subunits: alpha(3), beta(3), gamma(1), delta(1), epsilon(1). F(0) has three main subunits: a(1), b(2) and c(10-14). The alpha and beta chains form an alternating ring which encloses part of the gamma chain. F(1) is attached to F(0) by a central stalk formed by the gamma and epsilon chains, while a peripheral stalk is formed by the delta and b chains.</text>
</comment>
<reference evidence="17" key="2">
    <citation type="submission" date="2017-05" db="EMBL/GenBank/DDBJ databases">
        <title>Improved OligoMM genomes.</title>
        <authorList>
            <person name="Garzetti D."/>
        </authorList>
    </citation>
    <scope>NUCLEOTIDE SEQUENCE [LARGE SCALE GENOMIC DNA]</scope>
    <source>
        <strain evidence="17">KB18</strain>
    </source>
</reference>
<organism evidence="16 18">
    <name type="scientific">Acutalibacter muris</name>
    <dbReference type="NCBI Taxonomy" id="1796620"/>
    <lineage>
        <taxon>Bacteria</taxon>
        <taxon>Bacillati</taxon>
        <taxon>Bacillota</taxon>
        <taxon>Clostridia</taxon>
        <taxon>Eubacteriales</taxon>
        <taxon>Acutalibacteraceae</taxon>
        <taxon>Acutalibacter</taxon>
    </lineage>
</organism>
<protein>
    <recommendedName>
        <fullName evidence="12">ATP synthase subunit b</fullName>
    </recommendedName>
    <alternativeName>
        <fullName evidence="12">ATP synthase F(0) sector subunit b</fullName>
    </alternativeName>
    <alternativeName>
        <fullName evidence="12">ATPase subunit I</fullName>
    </alternativeName>
    <alternativeName>
        <fullName evidence="12">F-type ATPase subunit b</fullName>
        <shortName evidence="12">F-ATPase subunit b</shortName>
    </alternativeName>
</protein>
<evidence type="ECO:0000256" key="12">
    <source>
        <dbReference type="HAMAP-Rule" id="MF_01398"/>
    </source>
</evidence>
<evidence type="ECO:0000256" key="11">
    <source>
        <dbReference type="ARBA" id="ARBA00037847"/>
    </source>
</evidence>
<keyword evidence="12" id="KW-1003">Cell membrane</keyword>
<keyword evidence="5 12" id="KW-0375">Hydrogen ion transport</keyword>
<evidence type="ECO:0000313" key="15">
    <source>
        <dbReference type="EMBL" id="ASB39479.1"/>
    </source>
</evidence>
<evidence type="ECO:0000256" key="14">
    <source>
        <dbReference type="SAM" id="Coils"/>
    </source>
</evidence>
<evidence type="ECO:0000256" key="9">
    <source>
        <dbReference type="ARBA" id="ARBA00023310"/>
    </source>
</evidence>
<dbReference type="Proteomes" id="UP000196710">
    <property type="component" value="Chromosome"/>
</dbReference>
<keyword evidence="4 12" id="KW-0812">Transmembrane</keyword>
<dbReference type="EMBL" id="CP065321">
    <property type="protein sequence ID" value="QQR28769.1"/>
    <property type="molecule type" value="Genomic_DNA"/>
</dbReference>
<evidence type="ECO:0000313" key="16">
    <source>
        <dbReference type="EMBL" id="QQR28769.1"/>
    </source>
</evidence>
<dbReference type="RefSeq" id="WP_066536519.1">
    <property type="nucleotide sequence ID" value="NZ_CAJTCQ010000002.1"/>
</dbReference>
<reference evidence="16 18" key="3">
    <citation type="submission" date="2020-11" db="EMBL/GenBank/DDBJ databases">
        <title>Closed and high quality bacterial genomes of the OMM12 community.</title>
        <authorList>
            <person name="Marbouty M."/>
            <person name="Lamy-Besnier Q."/>
            <person name="Debarbieux L."/>
            <person name="Koszul R."/>
        </authorList>
    </citation>
    <scope>NUCLEOTIDE SEQUENCE [LARGE SCALE GENOMIC DNA]</scope>
    <source>
        <strain evidence="16 18">KB18</strain>
    </source>
</reference>
<comment type="function">
    <text evidence="10 12">F(1)F(0) ATP synthase produces ATP from ADP in the presence of a proton or sodium gradient. F-type ATPases consist of two structural domains, F(1) containing the extramembraneous catalytic core and F(0) containing the membrane proton channel, linked together by a central stalk and a peripheral stalk. During catalysis, ATP synthesis in the catalytic domain of F(1) is coupled via a rotary mechanism of the central stalk subunits to proton translocation.</text>
</comment>